<evidence type="ECO:0000313" key="2">
    <source>
        <dbReference type="EMBL" id="KAH9510788.1"/>
    </source>
</evidence>
<evidence type="ECO:0000313" key="1">
    <source>
        <dbReference type="EMBL" id="KAH7637033.1"/>
    </source>
</evidence>
<reference evidence="2" key="4">
    <citation type="journal article" date="2022" name="Res Sq">
        <title>Comparative Genomics Reveals Insights into the Divergent Evolution of Astigmatic Mites and Household Pest Adaptations.</title>
        <authorList>
            <person name="Xiong Q."/>
            <person name="Wan A.T.-Y."/>
            <person name="Liu X.-Y."/>
            <person name="Fung C.S.-H."/>
            <person name="Xiao X."/>
            <person name="Malainual N."/>
            <person name="Hou J."/>
            <person name="Wang L."/>
            <person name="Wang M."/>
            <person name="Yang K."/>
            <person name="Cui Y."/>
            <person name="Leung E."/>
            <person name="Nong W."/>
            <person name="Shin S.-K."/>
            <person name="Au S."/>
            <person name="Jeong K.Y."/>
            <person name="Chew F.T."/>
            <person name="Hui J."/>
            <person name="Leung T.F."/>
            <person name="Tungtrongchitr A."/>
            <person name="Zhong N."/>
            <person name="Liu Z."/>
            <person name="Tsui S."/>
        </authorList>
    </citation>
    <scope>NUCLEOTIDE SEQUENCE</scope>
    <source>
        <strain evidence="2">Derf</strain>
        <tissue evidence="2">Whole organism</tissue>
    </source>
</reference>
<dbReference type="EMBL" id="ASGP02000004">
    <property type="protein sequence ID" value="KAH9510788.1"/>
    <property type="molecule type" value="Genomic_DNA"/>
</dbReference>
<dbReference type="EMBL" id="SDOV01000009">
    <property type="protein sequence ID" value="KAH7637033.1"/>
    <property type="molecule type" value="Genomic_DNA"/>
</dbReference>
<reference evidence="2" key="1">
    <citation type="submission" date="2013-05" db="EMBL/GenBank/DDBJ databases">
        <authorList>
            <person name="Yim A.K.Y."/>
            <person name="Chan T.F."/>
            <person name="Ji K.M."/>
            <person name="Liu X.Y."/>
            <person name="Zhou J.W."/>
            <person name="Li R.Q."/>
            <person name="Yang K.Y."/>
            <person name="Li J."/>
            <person name="Li M."/>
            <person name="Law P.T.W."/>
            <person name="Wu Y.L."/>
            <person name="Cai Z.L."/>
            <person name="Qin H."/>
            <person name="Bao Y."/>
            <person name="Leung R.K.K."/>
            <person name="Ng P.K.S."/>
            <person name="Zou J."/>
            <person name="Zhong X.J."/>
            <person name="Ran P.X."/>
            <person name="Zhong N.S."/>
            <person name="Liu Z.G."/>
            <person name="Tsui S.K.W."/>
        </authorList>
    </citation>
    <scope>NUCLEOTIDE SEQUENCE</scope>
    <source>
        <strain evidence="2">Derf</strain>
        <tissue evidence="2">Whole organism</tissue>
    </source>
</reference>
<keyword evidence="3" id="KW-1185">Reference proteome</keyword>
<dbReference type="Proteomes" id="UP000790347">
    <property type="component" value="Unassembled WGS sequence"/>
</dbReference>
<reference evidence="1" key="3">
    <citation type="journal article" date="2021" name="World Allergy Organ. J.">
        <title>Chromosome-level assembly of Dermatophagoides farinae genome and transcriptome reveals two novel allergens Der f 37 and Der f 39.</title>
        <authorList>
            <person name="Chen J."/>
            <person name="Cai Z."/>
            <person name="Fan D."/>
            <person name="Hu J."/>
            <person name="Hou Y."/>
            <person name="He Y."/>
            <person name="Zhang Z."/>
            <person name="Zhao Z."/>
            <person name="Gao P."/>
            <person name="Hu W."/>
            <person name="Sun J."/>
            <person name="Li J."/>
            <person name="Ji K."/>
        </authorList>
    </citation>
    <scope>NUCLEOTIDE SEQUENCE</scope>
    <source>
        <strain evidence="1">JKM2019</strain>
    </source>
</reference>
<accession>A0A922L5I7</accession>
<dbReference type="AlphaFoldDB" id="A0A922L5I7"/>
<dbReference type="Proteomes" id="UP000828236">
    <property type="component" value="Unassembled WGS sequence"/>
</dbReference>
<proteinExistence type="predicted"/>
<gene>
    <name evidence="2" type="ORF">DERF_009295</name>
    <name evidence="1" type="ORF">HUG17_7239</name>
</gene>
<reference evidence="1" key="2">
    <citation type="submission" date="2020-06" db="EMBL/GenBank/DDBJ databases">
        <authorList>
            <person name="Ji K."/>
            <person name="Li J."/>
        </authorList>
    </citation>
    <scope>NUCLEOTIDE SEQUENCE</scope>
    <source>
        <strain evidence="1">JKM2019</strain>
        <tissue evidence="1">Whole body</tissue>
    </source>
</reference>
<organism evidence="2 3">
    <name type="scientific">Dermatophagoides farinae</name>
    <name type="common">American house dust mite</name>
    <dbReference type="NCBI Taxonomy" id="6954"/>
    <lineage>
        <taxon>Eukaryota</taxon>
        <taxon>Metazoa</taxon>
        <taxon>Ecdysozoa</taxon>
        <taxon>Arthropoda</taxon>
        <taxon>Chelicerata</taxon>
        <taxon>Arachnida</taxon>
        <taxon>Acari</taxon>
        <taxon>Acariformes</taxon>
        <taxon>Sarcoptiformes</taxon>
        <taxon>Astigmata</taxon>
        <taxon>Psoroptidia</taxon>
        <taxon>Analgoidea</taxon>
        <taxon>Pyroglyphidae</taxon>
        <taxon>Dermatophagoidinae</taxon>
        <taxon>Dermatophagoides</taxon>
    </lineage>
</organism>
<comment type="caution">
    <text evidence="2">The sequence shown here is derived from an EMBL/GenBank/DDBJ whole genome shotgun (WGS) entry which is preliminary data.</text>
</comment>
<protein>
    <submittedName>
        <fullName evidence="2">Uncharacterized protein</fullName>
    </submittedName>
</protein>
<evidence type="ECO:0000313" key="3">
    <source>
        <dbReference type="Proteomes" id="UP000790347"/>
    </source>
</evidence>
<name>A0A922L5I7_DERFA</name>
<dbReference type="OrthoDB" id="10395491at2759"/>
<sequence>MDMIKGLEQIGTVLSEIVSQKAQQQNDGNNDEQNQKPLGKQRLRFINQSVCDYDKIVANLIDYFKINLPLKEFEPLKEKIDKIIDEECKICELIMYLIRQTESDIDENAKMFEQVLVFLAEIPQTVRENLMEMNNNDNDHENKLDDDIRFKIQFAINQLSLMVYDSIQMLQSIMDKLIEICNLYHIPYYYETNDYYIKFRRSILITYENLCTIIEDFQTLSYSLWMVRHYESVMMCSLNDDDE</sequence>